<keyword evidence="1" id="KW-1133">Transmembrane helix</keyword>
<accession>A0A381YGJ6</accession>
<feature type="domain" description="PpiC" evidence="2">
    <location>
        <begin position="139"/>
        <end position="229"/>
    </location>
</feature>
<sequence>MKKCKKDLIHRCFFNQRLIAVIFAVIFFSCDQSTDPGLAEIDGDIITLNSFLPRYQSFLSKTHQTDNLSNRYALLNSLIDEKLILDYSDNMGILENPKIALKKERAYKQLLLNTYHNSKIIKKIKVTDNELRRLFTYYKTKLHVRHLYATDLETIREIDEQLRSGVQWEMLAETYFDDPILKDNGGDIGWYQMGELDPSFEIAAFDLEDGEISDPVKTSTGFSIIQVLEKEKDILLTEKEYQLNKDWLKQMAVTYKKLPELRNFTDRVAQNLEIRFNNEGLVEILDELNNNQEKNVSHNQTPAAFTGSSNIITVEQCLMDLANLSERQFKRIRSIKTLKSVLSGLLLRNKMINDAENLGLHRTDMFQENLKQEYTSLILKEVMNDIIIDSGSVNWQNEYFKFRNGLAVKSKISIDSTQVKSFPMVMEASL</sequence>
<dbReference type="Gene3D" id="3.10.50.40">
    <property type="match status" value="1"/>
</dbReference>
<keyword evidence="1" id="KW-0812">Transmembrane</keyword>
<dbReference type="AlphaFoldDB" id="A0A381YGJ6"/>
<reference evidence="3" key="1">
    <citation type="submission" date="2018-05" db="EMBL/GenBank/DDBJ databases">
        <authorList>
            <person name="Lanie J.A."/>
            <person name="Ng W.-L."/>
            <person name="Kazmierczak K.M."/>
            <person name="Andrzejewski T.M."/>
            <person name="Davidsen T.M."/>
            <person name="Wayne K.J."/>
            <person name="Tettelin H."/>
            <person name="Glass J.I."/>
            <person name="Rusch D."/>
            <person name="Podicherti R."/>
            <person name="Tsui H.-C.T."/>
            <person name="Winkler M.E."/>
        </authorList>
    </citation>
    <scope>NUCLEOTIDE SEQUENCE</scope>
</reference>
<gene>
    <name evidence="3" type="ORF">METZ01_LOCUS128914</name>
</gene>
<dbReference type="Pfam" id="PF00639">
    <property type="entry name" value="Rotamase"/>
    <property type="match status" value="1"/>
</dbReference>
<dbReference type="PROSITE" id="PS51257">
    <property type="entry name" value="PROKAR_LIPOPROTEIN"/>
    <property type="match status" value="1"/>
</dbReference>
<organism evidence="3">
    <name type="scientific">marine metagenome</name>
    <dbReference type="NCBI Taxonomy" id="408172"/>
    <lineage>
        <taxon>unclassified sequences</taxon>
        <taxon>metagenomes</taxon>
        <taxon>ecological metagenomes</taxon>
    </lineage>
</organism>
<dbReference type="GO" id="GO:0003755">
    <property type="term" value="F:peptidyl-prolyl cis-trans isomerase activity"/>
    <property type="evidence" value="ECO:0007669"/>
    <property type="project" value="InterPro"/>
</dbReference>
<dbReference type="PANTHER" id="PTHR47245">
    <property type="entry name" value="PEPTIDYLPROLYL ISOMERASE"/>
    <property type="match status" value="1"/>
</dbReference>
<keyword evidence="1" id="KW-0472">Membrane</keyword>
<evidence type="ECO:0000259" key="2">
    <source>
        <dbReference type="PROSITE" id="PS50198"/>
    </source>
</evidence>
<name>A0A381YGJ6_9ZZZZ</name>
<evidence type="ECO:0000256" key="1">
    <source>
        <dbReference type="SAM" id="Phobius"/>
    </source>
</evidence>
<dbReference type="PANTHER" id="PTHR47245:SF2">
    <property type="entry name" value="PEPTIDYL-PROLYL CIS-TRANS ISOMERASE HP_0175-RELATED"/>
    <property type="match status" value="1"/>
</dbReference>
<evidence type="ECO:0000313" key="3">
    <source>
        <dbReference type="EMBL" id="SVA76060.1"/>
    </source>
</evidence>
<dbReference type="SUPFAM" id="SSF54534">
    <property type="entry name" value="FKBP-like"/>
    <property type="match status" value="1"/>
</dbReference>
<dbReference type="InterPro" id="IPR050245">
    <property type="entry name" value="PrsA_foldase"/>
</dbReference>
<dbReference type="EMBL" id="UINC01018169">
    <property type="protein sequence ID" value="SVA76060.1"/>
    <property type="molecule type" value="Genomic_DNA"/>
</dbReference>
<dbReference type="InterPro" id="IPR000297">
    <property type="entry name" value="PPIase_PpiC"/>
</dbReference>
<proteinExistence type="predicted"/>
<feature type="transmembrane region" description="Helical" evidence="1">
    <location>
        <begin position="12"/>
        <end position="29"/>
    </location>
</feature>
<protein>
    <recommendedName>
        <fullName evidence="2">PpiC domain-containing protein</fullName>
    </recommendedName>
</protein>
<dbReference type="InterPro" id="IPR046357">
    <property type="entry name" value="PPIase_dom_sf"/>
</dbReference>
<dbReference type="PROSITE" id="PS50198">
    <property type="entry name" value="PPIC_PPIASE_2"/>
    <property type="match status" value="1"/>
</dbReference>